<feature type="transmembrane region" description="Helical" evidence="2">
    <location>
        <begin position="85"/>
        <end position="104"/>
    </location>
</feature>
<evidence type="ECO:0000313" key="5">
    <source>
        <dbReference type="Proteomes" id="UP000242146"/>
    </source>
</evidence>
<evidence type="ECO:0000256" key="1">
    <source>
        <dbReference type="ARBA" id="ARBA00022801"/>
    </source>
</evidence>
<dbReference type="AlphaFoldDB" id="A0A1X2GNY8"/>
<dbReference type="InterPro" id="IPR029058">
    <property type="entry name" value="AB_hydrolase_fold"/>
</dbReference>
<keyword evidence="2" id="KW-1133">Transmembrane helix</keyword>
<keyword evidence="1 4" id="KW-0378">Hydrolase</keyword>
<dbReference type="EMBL" id="MCGT01000008">
    <property type="protein sequence ID" value="ORX57391.1"/>
    <property type="molecule type" value="Genomic_DNA"/>
</dbReference>
<evidence type="ECO:0000256" key="2">
    <source>
        <dbReference type="SAM" id="Phobius"/>
    </source>
</evidence>
<organism evidence="4 5">
    <name type="scientific">Hesseltinella vesiculosa</name>
    <dbReference type="NCBI Taxonomy" id="101127"/>
    <lineage>
        <taxon>Eukaryota</taxon>
        <taxon>Fungi</taxon>
        <taxon>Fungi incertae sedis</taxon>
        <taxon>Mucoromycota</taxon>
        <taxon>Mucoromycotina</taxon>
        <taxon>Mucoromycetes</taxon>
        <taxon>Mucorales</taxon>
        <taxon>Cunninghamellaceae</taxon>
        <taxon>Hesseltinella</taxon>
    </lineage>
</organism>
<gene>
    <name evidence="4" type="ORF">DM01DRAFT_1381949</name>
</gene>
<reference evidence="4 5" key="1">
    <citation type="submission" date="2016-07" db="EMBL/GenBank/DDBJ databases">
        <title>Pervasive Adenine N6-methylation of Active Genes in Fungi.</title>
        <authorList>
            <consortium name="DOE Joint Genome Institute"/>
            <person name="Mondo S.J."/>
            <person name="Dannebaum R.O."/>
            <person name="Kuo R.C."/>
            <person name="Labutti K."/>
            <person name="Haridas S."/>
            <person name="Kuo A."/>
            <person name="Salamov A."/>
            <person name="Ahrendt S.R."/>
            <person name="Lipzen A."/>
            <person name="Sullivan W."/>
            <person name="Andreopoulos W.B."/>
            <person name="Clum A."/>
            <person name="Lindquist E."/>
            <person name="Daum C."/>
            <person name="Ramamoorthy G.K."/>
            <person name="Gryganskyi A."/>
            <person name="Culley D."/>
            <person name="Magnuson J.K."/>
            <person name="James T.Y."/>
            <person name="O'Malley M.A."/>
            <person name="Stajich J.E."/>
            <person name="Spatafora J.W."/>
            <person name="Visel A."/>
            <person name="Grigoriev I.V."/>
        </authorList>
    </citation>
    <scope>NUCLEOTIDE SEQUENCE [LARGE SCALE GENOMIC DNA]</scope>
    <source>
        <strain evidence="4 5">NRRL 3301</strain>
    </source>
</reference>
<dbReference type="OrthoDB" id="19653at2759"/>
<evidence type="ECO:0000259" key="3">
    <source>
        <dbReference type="Pfam" id="PF20434"/>
    </source>
</evidence>
<dbReference type="GO" id="GO:0016787">
    <property type="term" value="F:hydrolase activity"/>
    <property type="evidence" value="ECO:0007669"/>
    <property type="project" value="UniProtKB-KW"/>
</dbReference>
<comment type="caution">
    <text evidence="4">The sequence shown here is derived from an EMBL/GenBank/DDBJ whole genome shotgun (WGS) entry which is preliminary data.</text>
</comment>
<keyword evidence="2" id="KW-0472">Membrane</keyword>
<keyword evidence="5" id="KW-1185">Reference proteome</keyword>
<protein>
    <submittedName>
        <fullName evidence="4">Alpha/beta-hydrolase</fullName>
    </submittedName>
</protein>
<keyword evidence="2" id="KW-0812">Transmembrane</keyword>
<dbReference type="InterPro" id="IPR019826">
    <property type="entry name" value="Carboxylesterase_B_AS"/>
</dbReference>
<dbReference type="Proteomes" id="UP000242146">
    <property type="component" value="Unassembled WGS sequence"/>
</dbReference>
<dbReference type="PANTHER" id="PTHR48081">
    <property type="entry name" value="AB HYDROLASE SUPERFAMILY PROTEIN C4A8.06C"/>
    <property type="match status" value="1"/>
</dbReference>
<name>A0A1X2GNY8_9FUNG</name>
<dbReference type="Gene3D" id="3.40.50.1820">
    <property type="entry name" value="alpha/beta hydrolase"/>
    <property type="match status" value="1"/>
</dbReference>
<feature type="domain" description="BD-FAE-like" evidence="3">
    <location>
        <begin position="180"/>
        <end position="383"/>
    </location>
</feature>
<dbReference type="Pfam" id="PF20434">
    <property type="entry name" value="BD-FAE"/>
    <property type="match status" value="1"/>
</dbReference>
<dbReference type="PANTHER" id="PTHR48081:SF33">
    <property type="entry name" value="KYNURENINE FORMAMIDASE"/>
    <property type="match status" value="1"/>
</dbReference>
<dbReference type="SUPFAM" id="SSF53474">
    <property type="entry name" value="alpha/beta-Hydrolases"/>
    <property type="match status" value="1"/>
</dbReference>
<accession>A0A1X2GNY8</accession>
<dbReference type="InterPro" id="IPR049492">
    <property type="entry name" value="BD-FAE-like_dom"/>
</dbReference>
<dbReference type="InterPro" id="IPR050300">
    <property type="entry name" value="GDXG_lipolytic_enzyme"/>
</dbReference>
<dbReference type="PROSITE" id="PS00122">
    <property type="entry name" value="CARBOXYLESTERASE_B_1"/>
    <property type="match status" value="1"/>
</dbReference>
<evidence type="ECO:0000313" key="4">
    <source>
        <dbReference type="EMBL" id="ORX57391.1"/>
    </source>
</evidence>
<sequence>MLAGLSAVCYILWASLGAVMTVGTFFPHAFAEHCGVRHPKIRGMLMLMEVHVSFRSEMPMHLLVFKCLVVKLTAWLGGFGYWVPWMVYYALDIPTMVACVFFFWEMLQDKAIIQQTLTSLGSTDTLTHFMDLPWLLRLVNPAWRPDQVLKYPNICYATHDEVKDAIRQTNNVDVQYKLRLDVYTPAQPSKKLRPVILHCHGGAWIKGTKDIFYPYQKLLVSQDGWVAVNIAYRLAPESPYPAHLYDYKRALRWVKKNIHVFGGDPNFVVLAGDSAGGHLSAMTAMTANDPEWQPGFEDVDTSVRGVIGLSAAMDIQGDQYRKQFFLDRVMVQASVEQSVLDYHSPLARLQKKEMADNKLVPYLLFAGQRDALVDVSVGRHFKAAFQQVSNECSLVVLPTSHHIWYIFWSPRSFYGAQLIQSWCRRLHLPYDKNK</sequence>
<proteinExistence type="predicted"/>
<dbReference type="STRING" id="101127.A0A1X2GNY8"/>